<evidence type="ECO:0000256" key="5">
    <source>
        <dbReference type="PROSITE-ProRule" id="PRU01023"/>
    </source>
</evidence>
<dbReference type="PROSITE" id="PS51686">
    <property type="entry name" value="SAM_MT_RSMB_NOP"/>
    <property type="match status" value="1"/>
</dbReference>
<dbReference type="PANTHER" id="PTHR22808">
    <property type="entry name" value="NCL1 YEAST -RELATED NOL1/NOP2/FMU SUN DOMAIN-CONTAINING"/>
    <property type="match status" value="1"/>
</dbReference>
<keyword evidence="3 5" id="KW-0949">S-adenosyl-L-methionine</keyword>
<evidence type="ECO:0000256" key="3">
    <source>
        <dbReference type="ARBA" id="ARBA00022691"/>
    </source>
</evidence>
<evidence type="ECO:0000256" key="4">
    <source>
        <dbReference type="ARBA" id="ARBA00022884"/>
    </source>
</evidence>
<dbReference type="InterPro" id="IPR023267">
    <property type="entry name" value="RCMT"/>
</dbReference>
<feature type="active site" description="Nucleophile" evidence="5">
    <location>
        <position position="170"/>
    </location>
</feature>
<evidence type="ECO:0000256" key="1">
    <source>
        <dbReference type="ARBA" id="ARBA00022603"/>
    </source>
</evidence>
<dbReference type="InterPro" id="IPR001678">
    <property type="entry name" value="MeTrfase_RsmB-F_NOP2_dom"/>
</dbReference>
<gene>
    <name evidence="7" type="ORF">Zmor_004530</name>
</gene>
<evidence type="ECO:0000256" key="2">
    <source>
        <dbReference type="ARBA" id="ARBA00022679"/>
    </source>
</evidence>
<organism evidence="7 8">
    <name type="scientific">Zophobas morio</name>
    <dbReference type="NCBI Taxonomy" id="2755281"/>
    <lineage>
        <taxon>Eukaryota</taxon>
        <taxon>Metazoa</taxon>
        <taxon>Ecdysozoa</taxon>
        <taxon>Arthropoda</taxon>
        <taxon>Hexapoda</taxon>
        <taxon>Insecta</taxon>
        <taxon>Pterygota</taxon>
        <taxon>Neoptera</taxon>
        <taxon>Endopterygota</taxon>
        <taxon>Coleoptera</taxon>
        <taxon>Polyphaga</taxon>
        <taxon>Cucujiformia</taxon>
        <taxon>Tenebrionidae</taxon>
        <taxon>Zophobas</taxon>
    </lineage>
</organism>
<feature type="binding site" evidence="5">
    <location>
        <begin position="19"/>
        <end position="25"/>
    </location>
    <ligand>
        <name>S-adenosyl-L-methionine</name>
        <dbReference type="ChEBI" id="CHEBI:59789"/>
    </ligand>
</feature>
<keyword evidence="4 5" id="KW-0694">RNA-binding</keyword>
<dbReference type="InterPro" id="IPR049560">
    <property type="entry name" value="MeTrfase_RsmB-F_NOP2_cat"/>
</dbReference>
<protein>
    <recommendedName>
        <fullName evidence="6">SAM-dependent MTase RsmB/NOP-type domain-containing protein</fullName>
    </recommendedName>
</protein>
<accession>A0AA38HI58</accession>
<dbReference type="Proteomes" id="UP001168821">
    <property type="component" value="Unassembled WGS sequence"/>
</dbReference>
<dbReference type="PRINTS" id="PR02008">
    <property type="entry name" value="RCMTFAMILY"/>
</dbReference>
<feature type="domain" description="SAM-dependent MTase RsmB/NOP-type" evidence="6">
    <location>
        <begin position="1"/>
        <end position="221"/>
    </location>
</feature>
<dbReference type="Gene3D" id="3.40.50.150">
    <property type="entry name" value="Vaccinia Virus protein VP39"/>
    <property type="match status" value="2"/>
</dbReference>
<name>A0AA38HI58_9CUCU</name>
<dbReference type="GO" id="GO:0005634">
    <property type="term" value="C:nucleus"/>
    <property type="evidence" value="ECO:0007669"/>
    <property type="project" value="TreeGrafter"/>
</dbReference>
<reference evidence="7" key="1">
    <citation type="journal article" date="2023" name="G3 (Bethesda)">
        <title>Whole genome assemblies of Zophobas morio and Tenebrio molitor.</title>
        <authorList>
            <person name="Kaur S."/>
            <person name="Stinson S.A."/>
            <person name="diCenzo G.C."/>
        </authorList>
    </citation>
    <scope>NUCLEOTIDE SEQUENCE</scope>
    <source>
        <strain evidence="7">QUZm001</strain>
    </source>
</reference>
<dbReference type="SUPFAM" id="SSF53335">
    <property type="entry name" value="S-adenosyl-L-methionine-dependent methyltransferases"/>
    <property type="match status" value="1"/>
</dbReference>
<evidence type="ECO:0000259" key="6">
    <source>
        <dbReference type="PROSITE" id="PS51686"/>
    </source>
</evidence>
<keyword evidence="1 5" id="KW-0489">Methyltransferase</keyword>
<keyword evidence="2 5" id="KW-0808">Transferase</keyword>
<dbReference type="EMBL" id="JALNTZ010001989">
    <property type="protein sequence ID" value="KAJ3621769.1"/>
    <property type="molecule type" value="Genomic_DNA"/>
</dbReference>
<evidence type="ECO:0000313" key="8">
    <source>
        <dbReference type="Proteomes" id="UP001168821"/>
    </source>
</evidence>
<dbReference type="InterPro" id="IPR029063">
    <property type="entry name" value="SAM-dependent_MTases_sf"/>
</dbReference>
<proteinExistence type="inferred from homology"/>
<evidence type="ECO:0000313" key="7">
    <source>
        <dbReference type="EMBL" id="KAJ3621769.1"/>
    </source>
</evidence>
<dbReference type="Pfam" id="PF01189">
    <property type="entry name" value="Methyltr_RsmB-F"/>
    <property type="match status" value="2"/>
</dbReference>
<keyword evidence="8" id="KW-1185">Reference proteome</keyword>
<comment type="caution">
    <text evidence="7">The sequence shown here is derived from an EMBL/GenBank/DDBJ whole genome shotgun (WGS) entry which is preliminary data.</text>
</comment>
<feature type="binding site" evidence="5">
    <location>
        <position position="73"/>
    </location>
    <ligand>
        <name>S-adenosyl-L-methionine</name>
        <dbReference type="ChEBI" id="CHEBI:59789"/>
    </ligand>
</feature>
<feature type="binding site" evidence="5">
    <location>
        <position position="46"/>
    </location>
    <ligand>
        <name>S-adenosyl-L-methionine</name>
        <dbReference type="ChEBI" id="CHEBI:59789"/>
    </ligand>
</feature>
<dbReference type="GO" id="GO:0000049">
    <property type="term" value="F:tRNA binding"/>
    <property type="evidence" value="ECO:0007669"/>
    <property type="project" value="TreeGrafter"/>
</dbReference>
<dbReference type="GO" id="GO:0016428">
    <property type="term" value="F:tRNA (cytidine-5-)-methyltransferase activity"/>
    <property type="evidence" value="ECO:0007669"/>
    <property type="project" value="TreeGrafter"/>
</dbReference>
<dbReference type="GO" id="GO:0030488">
    <property type="term" value="P:tRNA methylation"/>
    <property type="evidence" value="ECO:0007669"/>
    <property type="project" value="TreeGrafter"/>
</dbReference>
<comment type="similarity">
    <text evidence="5">Belongs to the class I-like SAM-binding methyltransferase superfamily. RsmB/NOP family.</text>
</comment>
<dbReference type="GO" id="GO:0005737">
    <property type="term" value="C:cytoplasm"/>
    <property type="evidence" value="ECO:0007669"/>
    <property type="project" value="TreeGrafter"/>
</dbReference>
<feature type="binding site" evidence="5">
    <location>
        <position position="100"/>
    </location>
    <ligand>
        <name>S-adenosyl-L-methionine</name>
        <dbReference type="ChEBI" id="CHEBI:59789"/>
    </ligand>
</feature>
<sequence length="279" mass="31139">MVPPLLLAVQRDCKVLDLCAAPGSKTCQLIEYLDGCGDATLVLANDSNIKRCHLLVHQTKRLRSPKVIVTNQDASCFPSLYAITGDRLVKALKFDCILADVPCRYRLPSRIFCCRFYTYTSGDGTLRKNPFLWADWKPSGAHGLHLLQCRILSRGVEMLAEGGALCYSTCSFNPVENEAVVAHVLNKFNGEVELIDVGDRLPGLRRVGGVSTWVVELLLRDIPFVRPLNFSEAEEAVYLCLWRGKESFVAMLEKCEAKSMLILLAGPVRAAELWEKHRN</sequence>
<dbReference type="AlphaFoldDB" id="A0AA38HI58"/>
<dbReference type="PANTHER" id="PTHR22808:SF1">
    <property type="entry name" value="RNA CYTOSINE-C(5)-METHYLTRANSFERASE NSUN2-RELATED"/>
    <property type="match status" value="1"/>
</dbReference>